<evidence type="ECO:0000313" key="2">
    <source>
        <dbReference type="EMBL" id="KAJ4393187.1"/>
    </source>
</evidence>
<evidence type="ECO:0000313" key="3">
    <source>
        <dbReference type="Proteomes" id="UP001140453"/>
    </source>
</evidence>
<dbReference type="InterPro" id="IPR036397">
    <property type="entry name" value="RNaseH_sf"/>
</dbReference>
<accession>A0A9W8YYJ4</accession>
<dbReference type="OrthoDB" id="407198at2759"/>
<dbReference type="GO" id="GO:0004523">
    <property type="term" value="F:RNA-DNA hybrid ribonuclease activity"/>
    <property type="evidence" value="ECO:0007669"/>
    <property type="project" value="InterPro"/>
</dbReference>
<comment type="caution">
    <text evidence="2">The sequence shown here is derived from an EMBL/GenBank/DDBJ whole genome shotgun (WGS) entry which is preliminary data.</text>
</comment>
<gene>
    <name evidence="2" type="ORF">N0V93_002395</name>
</gene>
<dbReference type="Proteomes" id="UP001140453">
    <property type="component" value="Unassembled WGS sequence"/>
</dbReference>
<organism evidence="2 3">
    <name type="scientific">Gnomoniopsis smithogilvyi</name>
    <dbReference type="NCBI Taxonomy" id="1191159"/>
    <lineage>
        <taxon>Eukaryota</taxon>
        <taxon>Fungi</taxon>
        <taxon>Dikarya</taxon>
        <taxon>Ascomycota</taxon>
        <taxon>Pezizomycotina</taxon>
        <taxon>Sordariomycetes</taxon>
        <taxon>Sordariomycetidae</taxon>
        <taxon>Diaporthales</taxon>
        <taxon>Gnomoniaceae</taxon>
        <taxon>Gnomoniopsis</taxon>
    </lineage>
</organism>
<dbReference type="Pfam" id="PF00075">
    <property type="entry name" value="RNase_H"/>
    <property type="match status" value="1"/>
</dbReference>
<dbReference type="Gene3D" id="3.30.420.10">
    <property type="entry name" value="Ribonuclease H-like superfamily/Ribonuclease H"/>
    <property type="match status" value="1"/>
</dbReference>
<proteinExistence type="predicted"/>
<keyword evidence="3" id="KW-1185">Reference proteome</keyword>
<protein>
    <recommendedName>
        <fullName evidence="1">RNase H type-1 domain-containing protein</fullName>
    </recommendedName>
</protein>
<evidence type="ECO:0000259" key="1">
    <source>
        <dbReference type="PROSITE" id="PS50879"/>
    </source>
</evidence>
<dbReference type="SUPFAM" id="SSF53098">
    <property type="entry name" value="Ribonuclease H-like"/>
    <property type="match status" value="1"/>
</dbReference>
<name>A0A9W8YYJ4_9PEZI</name>
<dbReference type="GO" id="GO:0003676">
    <property type="term" value="F:nucleic acid binding"/>
    <property type="evidence" value="ECO:0007669"/>
    <property type="project" value="InterPro"/>
</dbReference>
<dbReference type="InterPro" id="IPR002156">
    <property type="entry name" value="RNaseH_domain"/>
</dbReference>
<dbReference type="InterPro" id="IPR012337">
    <property type="entry name" value="RNaseH-like_sf"/>
</dbReference>
<dbReference type="PROSITE" id="PS50879">
    <property type="entry name" value="RNASE_H_1"/>
    <property type="match status" value="1"/>
</dbReference>
<feature type="domain" description="RNase H type-1" evidence="1">
    <location>
        <begin position="235"/>
        <end position="454"/>
    </location>
</feature>
<sequence>MDHETSQRSVPVTASIGQREVQAGTSEVITNSSSRHPKYFAMSKGIVGTATHVDLLETGDDSDDQYVFVDYGSSRAGSPSVFSDWSIQGLENDLAARDDGGLAGTSNTACQRPYDKEGAVVFDNHDHCLNTFDAYTPPSAVSAPSSSSDVADARCLLLDSSEIIRLQEDEQSPSIIMIPISSCEAKARRLTRSCQIRLAAMFDGAAKHPEELFEARTSHGAVPHTQPQRYVNRFTDREIMLVTDGSCTTTSSVEGQIKPSKCEPSAAASFIYKPSSNEADVCCTTIFPFQVIEQVRHSDESAHGEVQRRLPLPGPAGKIALRLEVRGPNGDVQRHTSNRAKLRAVIAALDFRPWHAESWKRVVVVTDLEYIARGATQWIALWAKRRWRSAPSWTKEGKMRLGKKISNRDLWEELQSRIDFLHNHGIEVSFWLVPTTLNSPLLREAKAAAREAANLKPDTVVVEEYTKVMGLNL</sequence>
<dbReference type="EMBL" id="JAPEVB010000002">
    <property type="protein sequence ID" value="KAJ4393187.1"/>
    <property type="molecule type" value="Genomic_DNA"/>
</dbReference>
<reference evidence="2" key="1">
    <citation type="submission" date="2022-10" db="EMBL/GenBank/DDBJ databases">
        <title>Tapping the CABI collections for fungal endophytes: first genome assemblies for Collariella, Neodidymelliopsis, Ascochyta clinopodiicola, Didymella pomorum, Didymosphaeria variabile, Neocosmospora piperis and Neocucurbitaria cava.</title>
        <authorList>
            <person name="Hill R."/>
        </authorList>
    </citation>
    <scope>NUCLEOTIDE SEQUENCE</scope>
    <source>
        <strain evidence="2">IMI 355082</strain>
    </source>
</reference>
<dbReference type="AlphaFoldDB" id="A0A9W8YYJ4"/>